<feature type="transmembrane region" description="Helical" evidence="8">
    <location>
        <begin position="85"/>
        <end position="105"/>
    </location>
</feature>
<evidence type="ECO:0000256" key="6">
    <source>
        <dbReference type="ARBA" id="ARBA00023136"/>
    </source>
</evidence>
<gene>
    <name evidence="8 10" type="primary">lnt</name>
    <name evidence="10" type="ORF">CYJ19_09030</name>
</gene>
<dbReference type="GeneID" id="35866956"/>
<evidence type="ECO:0000313" key="11">
    <source>
        <dbReference type="Proteomes" id="UP000235122"/>
    </source>
</evidence>
<dbReference type="EMBL" id="PKKO01000005">
    <property type="protein sequence ID" value="PKY71851.1"/>
    <property type="molecule type" value="Genomic_DNA"/>
</dbReference>
<dbReference type="InterPro" id="IPR004563">
    <property type="entry name" value="Apolipo_AcylTrfase"/>
</dbReference>
<evidence type="ECO:0000256" key="1">
    <source>
        <dbReference type="ARBA" id="ARBA00004651"/>
    </source>
</evidence>
<dbReference type="EC" id="2.3.1.269" evidence="8"/>
<feature type="transmembrane region" description="Helical" evidence="8">
    <location>
        <begin position="55"/>
        <end position="73"/>
    </location>
</feature>
<name>A0A2I1IL54_9ACTO</name>
<dbReference type="PROSITE" id="PS50263">
    <property type="entry name" value="CN_HYDROLASE"/>
    <property type="match status" value="1"/>
</dbReference>
<dbReference type="GO" id="GO:0016410">
    <property type="term" value="F:N-acyltransferase activity"/>
    <property type="evidence" value="ECO:0007669"/>
    <property type="project" value="UniProtKB-UniRule"/>
</dbReference>
<evidence type="ECO:0000313" key="10">
    <source>
        <dbReference type="EMBL" id="PKY71851.1"/>
    </source>
</evidence>
<evidence type="ECO:0000256" key="5">
    <source>
        <dbReference type="ARBA" id="ARBA00022989"/>
    </source>
</evidence>
<feature type="transmembrane region" description="Helical" evidence="8">
    <location>
        <begin position="12"/>
        <end position="32"/>
    </location>
</feature>
<keyword evidence="2 8" id="KW-1003">Cell membrane</keyword>
<comment type="catalytic activity">
    <reaction evidence="8">
        <text>N-terminal S-1,2-diacyl-sn-glyceryl-L-cysteinyl-[lipoprotein] + a glycerophospholipid = N-acyl-S-1,2-diacyl-sn-glyceryl-L-cysteinyl-[lipoprotein] + a 2-acyl-sn-glycero-3-phospholipid + H(+)</text>
        <dbReference type="Rhea" id="RHEA:48228"/>
        <dbReference type="Rhea" id="RHEA-COMP:14681"/>
        <dbReference type="Rhea" id="RHEA-COMP:14684"/>
        <dbReference type="ChEBI" id="CHEBI:15378"/>
        <dbReference type="ChEBI" id="CHEBI:136912"/>
        <dbReference type="ChEBI" id="CHEBI:140656"/>
        <dbReference type="ChEBI" id="CHEBI:140657"/>
        <dbReference type="ChEBI" id="CHEBI:140660"/>
        <dbReference type="EC" id="2.3.1.269"/>
    </reaction>
</comment>
<keyword evidence="4 8" id="KW-0812">Transmembrane</keyword>
<dbReference type="AlphaFoldDB" id="A0A2I1IL54"/>
<accession>A0A2I1IL54</accession>
<comment type="subcellular location">
    <subcellularLocation>
        <location evidence="1 8">Cell membrane</location>
        <topology evidence="1 8">Multi-pass membrane protein</topology>
    </subcellularLocation>
</comment>
<reference evidence="10 11" key="1">
    <citation type="submission" date="2017-12" db="EMBL/GenBank/DDBJ databases">
        <title>Phylogenetic diversity of female urinary microbiome.</title>
        <authorList>
            <person name="Thomas-White K."/>
            <person name="Wolfe A.J."/>
        </authorList>
    </citation>
    <scope>NUCLEOTIDE SEQUENCE [LARGE SCALE GENOMIC DNA]</scope>
    <source>
        <strain evidence="10 11">UMB0402</strain>
    </source>
</reference>
<evidence type="ECO:0000256" key="2">
    <source>
        <dbReference type="ARBA" id="ARBA00022475"/>
    </source>
</evidence>
<dbReference type="InterPro" id="IPR003010">
    <property type="entry name" value="C-N_Hydrolase"/>
</dbReference>
<dbReference type="CDD" id="cd07571">
    <property type="entry name" value="ALP_N-acyl_transferase"/>
    <property type="match status" value="1"/>
</dbReference>
<dbReference type="NCBIfam" id="TIGR00546">
    <property type="entry name" value="lnt"/>
    <property type="match status" value="1"/>
</dbReference>
<dbReference type="RefSeq" id="WP_060798118.1">
    <property type="nucleotide sequence ID" value="NZ_JASOXK010000006.1"/>
</dbReference>
<dbReference type="UniPathway" id="UPA00666"/>
<keyword evidence="11" id="KW-1185">Reference proteome</keyword>
<organism evidence="10 11">
    <name type="scientific">Winkia neuii</name>
    <dbReference type="NCBI Taxonomy" id="33007"/>
    <lineage>
        <taxon>Bacteria</taxon>
        <taxon>Bacillati</taxon>
        <taxon>Actinomycetota</taxon>
        <taxon>Actinomycetes</taxon>
        <taxon>Actinomycetales</taxon>
        <taxon>Actinomycetaceae</taxon>
        <taxon>Winkia</taxon>
    </lineage>
</organism>
<dbReference type="STRING" id="33007.HMPREF3198_02216"/>
<dbReference type="Gene3D" id="3.60.110.10">
    <property type="entry name" value="Carbon-nitrogen hydrolase"/>
    <property type="match status" value="1"/>
</dbReference>
<protein>
    <recommendedName>
        <fullName evidence="8">Apolipoprotein N-acyltransferase</fullName>
        <shortName evidence="8">ALP N-acyltransferase</shortName>
        <ecNumber evidence="8">2.3.1.269</ecNumber>
    </recommendedName>
</protein>
<dbReference type="SUPFAM" id="SSF56317">
    <property type="entry name" value="Carbon-nitrogen hydrolase"/>
    <property type="match status" value="1"/>
</dbReference>
<evidence type="ECO:0000256" key="7">
    <source>
        <dbReference type="ARBA" id="ARBA00023315"/>
    </source>
</evidence>
<keyword evidence="5 8" id="KW-1133">Transmembrane helix</keyword>
<keyword evidence="10" id="KW-0449">Lipoprotein</keyword>
<dbReference type="PANTHER" id="PTHR38686">
    <property type="entry name" value="APOLIPOPROTEIN N-ACYLTRANSFERASE"/>
    <property type="match status" value="1"/>
</dbReference>
<dbReference type="PANTHER" id="PTHR38686:SF1">
    <property type="entry name" value="APOLIPOPROTEIN N-ACYLTRANSFERASE"/>
    <property type="match status" value="1"/>
</dbReference>
<evidence type="ECO:0000256" key="4">
    <source>
        <dbReference type="ARBA" id="ARBA00022692"/>
    </source>
</evidence>
<dbReference type="Pfam" id="PF20154">
    <property type="entry name" value="LNT_N"/>
    <property type="match status" value="1"/>
</dbReference>
<keyword evidence="6 8" id="KW-0472">Membrane</keyword>
<evidence type="ECO:0000256" key="3">
    <source>
        <dbReference type="ARBA" id="ARBA00022679"/>
    </source>
</evidence>
<comment type="caution">
    <text evidence="8">Lacks conserved residue(s) required for the propagation of feature annotation.</text>
</comment>
<dbReference type="Pfam" id="PF00795">
    <property type="entry name" value="CN_hydrolase"/>
    <property type="match status" value="1"/>
</dbReference>
<dbReference type="InterPro" id="IPR045378">
    <property type="entry name" value="LNT_N"/>
</dbReference>
<dbReference type="HAMAP" id="MF_01148">
    <property type="entry name" value="Lnt"/>
    <property type="match status" value="1"/>
</dbReference>
<comment type="pathway">
    <text evidence="8">Protein modification; lipoprotein biosynthesis (N-acyl transfer).</text>
</comment>
<feature type="transmembrane region" description="Helical" evidence="8">
    <location>
        <begin position="190"/>
        <end position="210"/>
    </location>
</feature>
<sequence length="511" mass="54857">MDRILKPRKGFLTYAKALVLSVGGGICMYLSFPPTGAWFLMPLGLGALFWCTREHGAALAGFSGLAWAMAFFVPHIEWVSKSVGWAGPWICLALIQACFVSAWAVGNCWLSRWLKADFSRAVLASLTWAGFEQLRGHVPWGGFPWGYAAYGQVDSPLANLAPYGGEVLVSAFVFLIGALFFSIFSSGVHLLVRLALGLICLAAGIFPLAVPTPATPAIGQLTVAAVQGNVSRPVAKAYAREGEVTSSHGEQTRKISQPVDLVLWGEQAADRDPRSNQKAAGIVAGALRAVGVPIVVGAVRYQDGVRYNDHYVAYPDGRIGDTYTKQRPVPFGEYVPGREFLGRFFADVDKIQTDMAPGRGRAVLSVEGKKPVRLAEAICFEVAIDEIVRQGVQEGGTLLAVPTNNSSFGFSAESTQQLQMSRFRAIEYHRAVAQVSTNGVSALILPNGQVAEQSQLFTADALVASLPLQRELTVVATIGGRIQTASMAFALLCWATSAGVVYSRKKRASRA</sequence>
<comment type="caution">
    <text evidence="10">The sequence shown here is derived from an EMBL/GenBank/DDBJ whole genome shotgun (WGS) entry which is preliminary data.</text>
</comment>
<feature type="domain" description="CN hydrolase" evidence="9">
    <location>
        <begin position="221"/>
        <end position="468"/>
    </location>
</feature>
<dbReference type="Proteomes" id="UP000235122">
    <property type="component" value="Unassembled WGS sequence"/>
</dbReference>
<proteinExistence type="inferred from homology"/>
<feature type="transmembrane region" description="Helical" evidence="8">
    <location>
        <begin position="163"/>
        <end position="183"/>
    </location>
</feature>
<dbReference type="InterPro" id="IPR036526">
    <property type="entry name" value="C-N_Hydrolase_sf"/>
</dbReference>
<comment type="function">
    <text evidence="8">Catalyzes the phospholipid dependent N-acylation of the N-terminal cysteine of apolipoprotein, the last step in lipoprotein maturation.</text>
</comment>
<comment type="similarity">
    <text evidence="8">Belongs to the CN hydrolase family. Apolipoprotein N-acyltransferase subfamily.</text>
</comment>
<dbReference type="GO" id="GO:0005886">
    <property type="term" value="C:plasma membrane"/>
    <property type="evidence" value="ECO:0007669"/>
    <property type="project" value="UniProtKB-SubCell"/>
</dbReference>
<evidence type="ECO:0000256" key="8">
    <source>
        <dbReference type="HAMAP-Rule" id="MF_01148"/>
    </source>
</evidence>
<keyword evidence="3 8" id="KW-0808">Transferase</keyword>
<dbReference type="GO" id="GO:0042158">
    <property type="term" value="P:lipoprotein biosynthetic process"/>
    <property type="evidence" value="ECO:0007669"/>
    <property type="project" value="UniProtKB-UniRule"/>
</dbReference>
<keyword evidence="7 8" id="KW-0012">Acyltransferase</keyword>
<evidence type="ECO:0000259" key="9">
    <source>
        <dbReference type="PROSITE" id="PS50263"/>
    </source>
</evidence>